<evidence type="ECO:0000259" key="6">
    <source>
        <dbReference type="PROSITE" id="PS50102"/>
    </source>
</evidence>
<feature type="domain" description="RRM" evidence="6">
    <location>
        <begin position="734"/>
        <end position="824"/>
    </location>
</feature>
<feature type="compositionally biased region" description="Basic residues" evidence="5">
    <location>
        <begin position="296"/>
        <end position="306"/>
    </location>
</feature>
<dbReference type="GO" id="GO:0006397">
    <property type="term" value="P:mRNA processing"/>
    <property type="evidence" value="ECO:0007669"/>
    <property type="project" value="UniProtKB-KW"/>
</dbReference>
<dbReference type="PROSITE" id="PS50102">
    <property type="entry name" value="RRM"/>
    <property type="match status" value="3"/>
</dbReference>
<feature type="region of interest" description="Disordered" evidence="5">
    <location>
        <begin position="1"/>
        <end position="436"/>
    </location>
</feature>
<name>F0VYR3_9STRA</name>
<dbReference type="PANTHER" id="PTHR23139">
    <property type="entry name" value="RNA-BINDING PROTEIN"/>
    <property type="match status" value="1"/>
</dbReference>
<dbReference type="HOGENOM" id="CLU_021795_5_0_1"/>
<dbReference type="InterPro" id="IPR035979">
    <property type="entry name" value="RBD_domain_sf"/>
</dbReference>
<feature type="domain" description="RRM" evidence="6">
    <location>
        <begin position="635"/>
        <end position="713"/>
    </location>
</feature>
<feature type="compositionally biased region" description="Basic residues" evidence="5">
    <location>
        <begin position="393"/>
        <end position="405"/>
    </location>
</feature>
<dbReference type="InterPro" id="IPR012677">
    <property type="entry name" value="Nucleotide-bd_a/b_plait_sf"/>
</dbReference>
<feature type="compositionally biased region" description="Basic and acidic residues" evidence="5">
    <location>
        <begin position="139"/>
        <end position="164"/>
    </location>
</feature>
<evidence type="ECO:0000313" key="7">
    <source>
        <dbReference type="EMBL" id="CCA13927.1"/>
    </source>
</evidence>
<dbReference type="SMART" id="SM00360">
    <property type="entry name" value="RRM"/>
    <property type="match status" value="3"/>
</dbReference>
<feature type="compositionally biased region" description="Basic residues" evidence="5">
    <location>
        <begin position="106"/>
        <end position="122"/>
    </location>
</feature>
<proteinExistence type="predicted"/>
<dbReference type="AlphaFoldDB" id="F0VYR3"/>
<evidence type="ECO:0000256" key="5">
    <source>
        <dbReference type="SAM" id="MobiDB-lite"/>
    </source>
</evidence>
<dbReference type="FunFam" id="3.30.70.330:FF:000097">
    <property type="entry name" value="U2 snRNP auxiliary factor large subunit"/>
    <property type="match status" value="1"/>
</dbReference>
<dbReference type="GO" id="GO:0003723">
    <property type="term" value="F:RNA binding"/>
    <property type="evidence" value="ECO:0007669"/>
    <property type="project" value="UniProtKB-UniRule"/>
</dbReference>
<dbReference type="Pfam" id="PF00076">
    <property type="entry name" value="RRM_1"/>
    <property type="match status" value="2"/>
</dbReference>
<evidence type="ECO:0000256" key="3">
    <source>
        <dbReference type="ARBA" id="ARBA00023187"/>
    </source>
</evidence>
<organism evidence="7">
    <name type="scientific">Albugo laibachii Nc14</name>
    <dbReference type="NCBI Taxonomy" id="890382"/>
    <lineage>
        <taxon>Eukaryota</taxon>
        <taxon>Sar</taxon>
        <taxon>Stramenopiles</taxon>
        <taxon>Oomycota</taxon>
        <taxon>Peronosporomycetes</taxon>
        <taxon>Albuginales</taxon>
        <taxon>Albuginaceae</taxon>
        <taxon>Albugo</taxon>
    </lineage>
</organism>
<feature type="compositionally biased region" description="Basic and acidic residues" evidence="5">
    <location>
        <begin position="229"/>
        <end position="240"/>
    </location>
</feature>
<reference evidence="7" key="1">
    <citation type="journal article" date="2011" name="PLoS Biol.">
        <title>Gene gain and loss during evolution of obligate parasitism in the white rust pathogen of Arabidopsis thaliana.</title>
        <authorList>
            <person name="Kemen E."/>
            <person name="Gardiner A."/>
            <person name="Schultz-Larsen T."/>
            <person name="Kemen A.C."/>
            <person name="Balmuth A.L."/>
            <person name="Robert-Seilaniantz A."/>
            <person name="Bailey K."/>
            <person name="Holub E."/>
            <person name="Studholme D.J."/>
            <person name="Maclean D."/>
            <person name="Jones J.D."/>
        </authorList>
    </citation>
    <scope>NUCLEOTIDE SEQUENCE</scope>
</reference>
<feature type="compositionally biased region" description="Basic and acidic residues" evidence="5">
    <location>
        <begin position="249"/>
        <end position="261"/>
    </location>
</feature>
<accession>F0VYR3</accession>
<evidence type="ECO:0000256" key="4">
    <source>
        <dbReference type="PROSITE-ProRule" id="PRU00176"/>
    </source>
</evidence>
<feature type="compositionally biased region" description="Basic residues" evidence="5">
    <location>
        <begin position="313"/>
        <end position="342"/>
    </location>
</feature>
<keyword evidence="3" id="KW-0508">mRNA splicing</keyword>
<sequence length="833" mass="93829">MARDQDSQGSEAMNEAEERAIREKLRASGWDKNKRKKHDGSDRGLSRQEDGKDRAEYADFNDKRKKEKKKSDRNEKDYPKSDRRKKRSSREYDRDSELSDINHRPSSTKRSARHSSRDHRSKTREFRKQSGRSHRSRSKAYDRDRTRGERGRGRDRERNRDRRVNRSKRKPTRRRSHSQSPHSDTSPLIRRSRSASLTRKARKKSERSKSNSRTKTRADAKSNLSPLSTDKKASSRKASEESDTLNNDQTREVRDTIEDKSAIGTSQLKDTEEKTAPLDKKSESVEKQEPENQRQKGARKKNRHSRSVSQSRSKSKVRSKSRPHSRSFSRSRRGRRAGRRSSRSTSSRGRGRHRHHISRSRSVSKRRSRSRRRDRRDRRDRGRHQRLSDSRSRSRSASRVKRHRSKSEQGKKKRDANSSPEPHEHPPVSGDGTPSITQLMQQYPTLSLQDIIAKMQASNVTMAAAVAMKPARELYVGNLPATITGPQLQEFLGTIIQQVGLSTQPGNPILSVWISTDGHFAFCEMRSVEECNLALLLNQLPLLGQPLKFGRPRSFMGPPQPMPIVSARTQTALVNLGCTPNPVWFASPDVTSFGSDPMGFGNGLNGFLSSSSSSLMSATALADSLASLPSDPNATQLLMSNIPGVLAEEQVKELVQPFGELRFFKLIKDPITGQSTGTAFFEYQENQVTTEALNGLDGLDIGGVKLSVRRAPDATKYPQIAVLMPGAAGEEPGPVLRMANMVSEDELKNDEEFADLKEDVEEECKRFGTIIALDIPRSQDGEEIAGTGNIFVRYSDTKEATAAQKALCGRKFGGNVVKVTYFSLSKFEAKEYS</sequence>
<feature type="compositionally biased region" description="Basic and acidic residues" evidence="5">
    <location>
        <begin position="39"/>
        <end position="81"/>
    </location>
</feature>
<feature type="compositionally biased region" description="Basic residues" evidence="5">
    <location>
        <begin position="129"/>
        <end position="138"/>
    </location>
</feature>
<dbReference type="CDD" id="cd12232">
    <property type="entry name" value="RRM3_U2AF65"/>
    <property type="match status" value="1"/>
</dbReference>
<reference evidence="7" key="2">
    <citation type="submission" date="2011-02" db="EMBL/GenBank/DDBJ databases">
        <authorList>
            <person name="MacLean D."/>
        </authorList>
    </citation>
    <scope>NUCLEOTIDE SEQUENCE</scope>
</reference>
<feature type="compositionally biased region" description="Basic and acidic residues" evidence="5">
    <location>
        <begin position="269"/>
        <end position="294"/>
    </location>
</feature>
<feature type="compositionally biased region" description="Basic residues" evidence="5">
    <location>
        <begin position="199"/>
        <end position="215"/>
    </location>
</feature>
<gene>
    <name evidence="7" type="primary">AlNc14C1G65</name>
    <name evidence="7" type="ORF">ALNC14_000700</name>
</gene>
<dbReference type="EMBL" id="FR824046">
    <property type="protein sequence ID" value="CCA13927.1"/>
    <property type="molecule type" value="Genomic_DNA"/>
</dbReference>
<evidence type="ECO:0000256" key="1">
    <source>
        <dbReference type="ARBA" id="ARBA00022664"/>
    </source>
</evidence>
<feature type="compositionally biased region" description="Basic residues" evidence="5">
    <location>
        <begin position="165"/>
        <end position="177"/>
    </location>
</feature>
<dbReference type="SUPFAM" id="SSF54928">
    <property type="entry name" value="RNA-binding domain, RBD"/>
    <property type="match status" value="2"/>
</dbReference>
<keyword evidence="1" id="KW-0507">mRNA processing</keyword>
<keyword evidence="2 4" id="KW-0694">RNA-binding</keyword>
<evidence type="ECO:0000256" key="2">
    <source>
        <dbReference type="ARBA" id="ARBA00022884"/>
    </source>
</evidence>
<feature type="compositionally biased region" description="Basic residues" evidence="5">
    <location>
        <begin position="349"/>
        <end position="385"/>
    </location>
</feature>
<feature type="compositionally biased region" description="Basic and acidic residues" evidence="5">
    <location>
        <begin position="16"/>
        <end position="32"/>
    </location>
</feature>
<protein>
    <submittedName>
        <fullName evidence="7">Splicing factor U2af large subunit putative</fullName>
    </submittedName>
</protein>
<dbReference type="GO" id="GO:0008380">
    <property type="term" value="P:RNA splicing"/>
    <property type="evidence" value="ECO:0007669"/>
    <property type="project" value="UniProtKB-KW"/>
</dbReference>
<dbReference type="Gene3D" id="3.30.70.330">
    <property type="match status" value="4"/>
</dbReference>
<feature type="compositionally biased region" description="Basic and acidic residues" evidence="5">
    <location>
        <begin position="89"/>
        <end position="103"/>
    </location>
</feature>
<feature type="domain" description="RRM" evidence="6">
    <location>
        <begin position="472"/>
        <end position="554"/>
    </location>
</feature>
<dbReference type="InterPro" id="IPR000504">
    <property type="entry name" value="RRM_dom"/>
</dbReference>